<feature type="compositionally biased region" description="Low complexity" evidence="1">
    <location>
        <begin position="89"/>
        <end position="121"/>
    </location>
</feature>
<keyword evidence="2" id="KW-0812">Transmembrane</keyword>
<name>A0A0L0W0V8_9BASI</name>
<keyword evidence="4" id="KW-1185">Reference proteome</keyword>
<comment type="caution">
    <text evidence="3">The sequence shown here is derived from an EMBL/GenBank/DDBJ whole genome shotgun (WGS) entry which is preliminary data.</text>
</comment>
<evidence type="ECO:0000313" key="4">
    <source>
        <dbReference type="Proteomes" id="UP000054564"/>
    </source>
</evidence>
<reference evidence="4" key="1">
    <citation type="submission" date="2014-03" db="EMBL/GenBank/DDBJ databases">
        <title>The Genome Sequence of Puccinia striiformis f. sp. tritici PST-78.</title>
        <authorList>
            <consortium name="The Broad Institute Genome Sequencing Platform"/>
            <person name="Cuomo C."/>
            <person name="Hulbert S."/>
            <person name="Chen X."/>
            <person name="Walker B."/>
            <person name="Young S.K."/>
            <person name="Zeng Q."/>
            <person name="Gargeya S."/>
            <person name="Fitzgerald M."/>
            <person name="Haas B."/>
            <person name="Abouelleil A."/>
            <person name="Alvarado L."/>
            <person name="Arachchi H.M."/>
            <person name="Berlin A.M."/>
            <person name="Chapman S.B."/>
            <person name="Goldberg J."/>
            <person name="Griggs A."/>
            <person name="Gujja S."/>
            <person name="Hansen M."/>
            <person name="Howarth C."/>
            <person name="Imamovic A."/>
            <person name="Larimer J."/>
            <person name="McCowan C."/>
            <person name="Montmayeur A."/>
            <person name="Murphy C."/>
            <person name="Neiman D."/>
            <person name="Pearson M."/>
            <person name="Priest M."/>
            <person name="Roberts A."/>
            <person name="Saif S."/>
            <person name="Shea T."/>
            <person name="Sisk P."/>
            <person name="Sykes S."/>
            <person name="Wortman J."/>
            <person name="Nusbaum C."/>
            <person name="Birren B."/>
        </authorList>
    </citation>
    <scope>NUCLEOTIDE SEQUENCE [LARGE SCALE GENOMIC DNA]</scope>
    <source>
        <strain evidence="4">race PST-78</strain>
    </source>
</reference>
<feature type="compositionally biased region" description="Low complexity" evidence="1">
    <location>
        <begin position="41"/>
        <end position="59"/>
    </location>
</feature>
<protein>
    <submittedName>
        <fullName evidence="3">Uncharacterized protein</fullName>
    </submittedName>
</protein>
<evidence type="ECO:0000313" key="3">
    <source>
        <dbReference type="EMBL" id="KNF05156.1"/>
    </source>
</evidence>
<dbReference type="Proteomes" id="UP000054564">
    <property type="component" value="Unassembled WGS sequence"/>
</dbReference>
<sequence>MEHVQILPSNPTSDTLPRPQTSSPTEEYTIEPFVTMPDNDSTSQEPTSTSESPSTPLSQVPSSGQNLPGSVSQEASKTLPAPPPGSREASSSTLSPPASPPTANSTLPPQSSTPSHHSTSSHPDEPHNVSVTVQAIPGQAAKKPPESVVPGPSRGAVIALGVLTAFFVTLIICLLLWRRRKDRRAERRNSLAKLEENGRPTVEKGDSTPPSRNTSPSNKPLGDAQKARTKVSSGIPNPFARPGISRPSRPASLPLDSRIRKSQRAQKAQSQEVKHQSRPASWRSSIASVWESLGLPNRVLHDHNSQFWSDGASAITERSTRNLVSRPSAIVEEVTEQAESDAATPDSFSQPVQSQSSTPSQEIARSASAAGVSPPTSSLTHEALPSSSSDRPSEQTPSKNLILSSQDTKTISPSVPELDSVDSHTISSNCSAKSPTVSSSAKNNPKLSVIALENTQVTQAILIGTAPKTPAIL</sequence>
<feature type="transmembrane region" description="Helical" evidence="2">
    <location>
        <begin position="156"/>
        <end position="177"/>
    </location>
</feature>
<feature type="compositionally biased region" description="Low complexity" evidence="1">
    <location>
        <begin position="207"/>
        <end position="220"/>
    </location>
</feature>
<dbReference type="AlphaFoldDB" id="A0A0L0W0V8"/>
<dbReference type="PANTHER" id="PTHR20437:SF3">
    <property type="entry name" value="BCMA TALL-1 BINDING DOMAIN-CONTAINING PROTEIN"/>
    <property type="match status" value="1"/>
</dbReference>
<keyword evidence="2" id="KW-1133">Transmembrane helix</keyword>
<feature type="region of interest" description="Disordered" evidence="1">
    <location>
        <begin position="333"/>
        <end position="442"/>
    </location>
</feature>
<feature type="region of interest" description="Disordered" evidence="1">
    <location>
        <begin position="1"/>
        <end position="150"/>
    </location>
</feature>
<dbReference type="OrthoDB" id="2502567at2759"/>
<dbReference type="EMBL" id="AJIL01000009">
    <property type="protein sequence ID" value="KNF05156.1"/>
    <property type="molecule type" value="Genomic_DNA"/>
</dbReference>
<evidence type="ECO:0000256" key="1">
    <source>
        <dbReference type="SAM" id="MobiDB-lite"/>
    </source>
</evidence>
<feature type="compositionally biased region" description="Polar residues" evidence="1">
    <location>
        <begin position="374"/>
        <end position="413"/>
    </location>
</feature>
<feature type="region of interest" description="Disordered" evidence="1">
    <location>
        <begin position="184"/>
        <end position="283"/>
    </location>
</feature>
<accession>A0A0L0W0V8</accession>
<evidence type="ECO:0000256" key="2">
    <source>
        <dbReference type="SAM" id="Phobius"/>
    </source>
</evidence>
<dbReference type="PANTHER" id="PTHR20437">
    <property type="entry name" value="TUMOR NECROSIS FACTOR RECEPTOR SUBFAMILY MEMBER 13/17"/>
    <property type="match status" value="1"/>
</dbReference>
<dbReference type="InterPro" id="IPR043521">
    <property type="entry name" value="TNFR_13C/17"/>
</dbReference>
<keyword evidence="2" id="KW-0472">Membrane</keyword>
<feature type="compositionally biased region" description="Polar residues" evidence="1">
    <location>
        <begin position="423"/>
        <end position="442"/>
    </location>
</feature>
<feature type="compositionally biased region" description="Basic and acidic residues" evidence="1">
    <location>
        <begin position="184"/>
        <end position="206"/>
    </location>
</feature>
<feature type="compositionally biased region" description="Low complexity" evidence="1">
    <location>
        <begin position="345"/>
        <end position="361"/>
    </location>
</feature>
<proteinExistence type="predicted"/>
<dbReference type="GO" id="GO:0038023">
    <property type="term" value="F:signaling receptor activity"/>
    <property type="evidence" value="ECO:0007669"/>
    <property type="project" value="InterPro"/>
</dbReference>
<dbReference type="GO" id="GO:0033209">
    <property type="term" value="P:tumor necrosis factor-mediated signaling pathway"/>
    <property type="evidence" value="ECO:0007669"/>
    <property type="project" value="InterPro"/>
</dbReference>
<feature type="compositionally biased region" description="Polar residues" evidence="1">
    <location>
        <begin position="7"/>
        <end position="26"/>
    </location>
</feature>
<feature type="compositionally biased region" description="Polar residues" evidence="1">
    <location>
        <begin position="60"/>
        <end position="76"/>
    </location>
</feature>
<gene>
    <name evidence="3" type="ORF">PSTG_01783</name>
</gene>
<organism evidence="3 4">
    <name type="scientific">Puccinia striiformis f. sp. tritici PST-78</name>
    <dbReference type="NCBI Taxonomy" id="1165861"/>
    <lineage>
        <taxon>Eukaryota</taxon>
        <taxon>Fungi</taxon>
        <taxon>Dikarya</taxon>
        <taxon>Basidiomycota</taxon>
        <taxon>Pucciniomycotina</taxon>
        <taxon>Pucciniomycetes</taxon>
        <taxon>Pucciniales</taxon>
        <taxon>Pucciniaceae</taxon>
        <taxon>Puccinia</taxon>
    </lineage>
</organism>